<feature type="compositionally biased region" description="Polar residues" evidence="6">
    <location>
        <begin position="422"/>
        <end position="432"/>
    </location>
</feature>
<evidence type="ECO:0000256" key="6">
    <source>
        <dbReference type="SAM" id="MobiDB-lite"/>
    </source>
</evidence>
<organism evidence="8 9">
    <name type="scientific">Neohortaea acidophila</name>
    <dbReference type="NCBI Taxonomy" id="245834"/>
    <lineage>
        <taxon>Eukaryota</taxon>
        <taxon>Fungi</taxon>
        <taxon>Dikarya</taxon>
        <taxon>Ascomycota</taxon>
        <taxon>Pezizomycotina</taxon>
        <taxon>Dothideomycetes</taxon>
        <taxon>Dothideomycetidae</taxon>
        <taxon>Mycosphaerellales</taxon>
        <taxon>Teratosphaeriaceae</taxon>
        <taxon>Neohortaea</taxon>
    </lineage>
</organism>
<keyword evidence="3" id="KW-0234">DNA repair</keyword>
<dbReference type="InterPro" id="IPR000253">
    <property type="entry name" value="FHA_dom"/>
</dbReference>
<evidence type="ECO:0000259" key="7">
    <source>
        <dbReference type="PROSITE" id="PS50006"/>
    </source>
</evidence>
<evidence type="ECO:0000256" key="4">
    <source>
        <dbReference type="ARBA" id="ARBA00023242"/>
    </source>
</evidence>
<dbReference type="InterPro" id="IPR043014">
    <property type="entry name" value="Nibrin_BRCT2_sf"/>
</dbReference>
<feature type="compositionally biased region" description="Polar residues" evidence="6">
    <location>
        <begin position="466"/>
        <end position="489"/>
    </location>
</feature>
<evidence type="ECO:0000256" key="1">
    <source>
        <dbReference type="ARBA" id="ARBA00004123"/>
    </source>
</evidence>
<dbReference type="PROSITE" id="PS50006">
    <property type="entry name" value="FHA_DOMAIN"/>
    <property type="match status" value="1"/>
</dbReference>
<dbReference type="InterPro" id="IPR008984">
    <property type="entry name" value="SMAD_FHA_dom_sf"/>
</dbReference>
<dbReference type="Gene3D" id="2.60.200.20">
    <property type="match status" value="1"/>
</dbReference>
<keyword evidence="9" id="KW-1185">Reference proteome</keyword>
<dbReference type="RefSeq" id="XP_033590397.1">
    <property type="nucleotide sequence ID" value="XM_033736864.1"/>
</dbReference>
<name>A0A6A6PX28_9PEZI</name>
<dbReference type="GO" id="GO:0000724">
    <property type="term" value="P:double-strand break repair via homologous recombination"/>
    <property type="evidence" value="ECO:0007669"/>
    <property type="project" value="TreeGrafter"/>
</dbReference>
<feature type="region of interest" description="Disordered" evidence="6">
    <location>
        <begin position="369"/>
        <end position="608"/>
    </location>
</feature>
<reference evidence="8" key="1">
    <citation type="journal article" date="2020" name="Stud. Mycol.">
        <title>101 Dothideomycetes genomes: a test case for predicting lifestyles and emergence of pathogens.</title>
        <authorList>
            <person name="Haridas S."/>
            <person name="Albert R."/>
            <person name="Binder M."/>
            <person name="Bloem J."/>
            <person name="Labutti K."/>
            <person name="Salamov A."/>
            <person name="Andreopoulos B."/>
            <person name="Baker S."/>
            <person name="Barry K."/>
            <person name="Bills G."/>
            <person name="Bluhm B."/>
            <person name="Cannon C."/>
            <person name="Castanera R."/>
            <person name="Culley D."/>
            <person name="Daum C."/>
            <person name="Ezra D."/>
            <person name="Gonzalez J."/>
            <person name="Henrissat B."/>
            <person name="Kuo A."/>
            <person name="Liang C."/>
            <person name="Lipzen A."/>
            <person name="Lutzoni F."/>
            <person name="Magnuson J."/>
            <person name="Mondo S."/>
            <person name="Nolan M."/>
            <person name="Ohm R."/>
            <person name="Pangilinan J."/>
            <person name="Park H.-J."/>
            <person name="Ramirez L."/>
            <person name="Alfaro M."/>
            <person name="Sun H."/>
            <person name="Tritt A."/>
            <person name="Yoshinaga Y."/>
            <person name="Zwiers L.-H."/>
            <person name="Turgeon B."/>
            <person name="Goodwin S."/>
            <person name="Spatafora J."/>
            <person name="Crous P."/>
            <person name="Grigoriev I."/>
        </authorList>
    </citation>
    <scope>NUCLEOTIDE SEQUENCE</scope>
    <source>
        <strain evidence="8">CBS 113389</strain>
    </source>
</reference>
<feature type="compositionally biased region" description="Basic and acidic residues" evidence="6">
    <location>
        <begin position="769"/>
        <end position="789"/>
    </location>
</feature>
<dbReference type="SUPFAM" id="SSF49879">
    <property type="entry name" value="SMAD/FHA domain"/>
    <property type="match status" value="1"/>
</dbReference>
<feature type="compositionally biased region" description="Low complexity" evidence="6">
    <location>
        <begin position="563"/>
        <end position="572"/>
    </location>
</feature>
<feature type="compositionally biased region" description="Acidic residues" evidence="6">
    <location>
        <begin position="729"/>
        <end position="741"/>
    </location>
</feature>
<dbReference type="PANTHER" id="PTHR12162">
    <property type="entry name" value="NIBRIN-RELATED"/>
    <property type="match status" value="1"/>
</dbReference>
<gene>
    <name evidence="8" type="ORF">BDY17DRAFT_322726</name>
</gene>
<protein>
    <recommendedName>
        <fullName evidence="7">FHA domain-containing protein</fullName>
    </recommendedName>
</protein>
<keyword evidence="4" id="KW-0539">Nucleus</keyword>
<comment type="similarity">
    <text evidence="5">Belongs to the Nibrin family.</text>
</comment>
<feature type="compositionally biased region" description="Basic and acidic residues" evidence="6">
    <location>
        <begin position="579"/>
        <end position="608"/>
    </location>
</feature>
<dbReference type="GO" id="GO:0030870">
    <property type="term" value="C:Mre11 complex"/>
    <property type="evidence" value="ECO:0007669"/>
    <property type="project" value="InterPro"/>
</dbReference>
<evidence type="ECO:0000313" key="9">
    <source>
        <dbReference type="Proteomes" id="UP000799767"/>
    </source>
</evidence>
<evidence type="ECO:0000256" key="2">
    <source>
        <dbReference type="ARBA" id="ARBA00022763"/>
    </source>
</evidence>
<feature type="region of interest" description="Disordered" evidence="6">
    <location>
        <begin position="701"/>
        <end position="851"/>
    </location>
</feature>
<dbReference type="InterPro" id="IPR032429">
    <property type="entry name" value="Nibrin_BRCT2"/>
</dbReference>
<feature type="domain" description="FHA" evidence="7">
    <location>
        <begin position="24"/>
        <end position="90"/>
    </location>
</feature>
<dbReference type="GO" id="GO:0007095">
    <property type="term" value="P:mitotic G2 DNA damage checkpoint signaling"/>
    <property type="evidence" value="ECO:0007669"/>
    <property type="project" value="InterPro"/>
</dbReference>
<sequence>MWLLTCDGDLFEGKRIWLRPGTTHILGRTTGRAEGGERIQYINNKSVSRKHLTIEVERVAPGDAAKLFTRSNIKITDGSKLGTTLNGEKIVQESQALNTKECTIKLGSYEHLFHLSWHPVTISFTSASKKTKHEALSGPRHDALEQADIKIISDYVVNETTHAVAKKRNTPPALHALIQARWLVTEAFVDALHNVATSSGPQDASALEQDFDANWPNEEQFFVPAATEPQPREDYYLKPSPDRADVFQHYTFIFLSQAQHNQLSAVINAGNGKALLKEVERGQDSVAAIADYVKQVAGRKGSAQFKLSQQTGDGGVVVVRWHERDEQDREFMRELDLALDQRSIEQNEFLDAILTSDASGLRRRLLESESVEDVNGTARATEQRSQSHQSRGQERAVNGEDSPSFEEAQPIHSKTEPPPSSQPDNENASTSRPTEEQEPTTAAKRRNRRIITQSRFRGFDDFDPSQFAQPASASPEPSQNNAEPSQLSGHQDMDVDAQPSGTQRSTRKRPLPGPQVESEDDVFADIAPAHAAMKRRKLEAARNGDQDGDSYAQAVHESERRVAAAASEQTKAAKGKKTKERDIMAEVQTRRLAEEERRRADEESLRQDMQDVDLKGIKALVEEMEMPARRLQKPRDGVEDAWDAAWNGRKNFKKFRKHHRGGGGNEVPELRRVIVTLEEMPRQGRGLGDEYWLNDSSLTSASTTSARAKARNLASQSQNARGSQREVVMVEDDDEDGDDADDPSRFRRRQLAAALETSRQEDEEAAYVDDFRPDEVAGRPRDDAIRDALRASNGTPSQTLRSQTQKGAAVTGKRAAAQQGGGPAKRARQTTLASAVVEDEDDDGLKFRRRR</sequence>
<evidence type="ECO:0000313" key="8">
    <source>
        <dbReference type="EMBL" id="KAF2483827.1"/>
    </source>
</evidence>
<dbReference type="InterPro" id="IPR040227">
    <property type="entry name" value="Nibrin-rel"/>
</dbReference>
<comment type="subcellular location">
    <subcellularLocation>
        <location evidence="1">Nucleus</location>
    </subcellularLocation>
</comment>
<dbReference type="Pfam" id="PF00498">
    <property type="entry name" value="FHA"/>
    <property type="match status" value="1"/>
</dbReference>
<feature type="compositionally biased region" description="Polar residues" evidence="6">
    <location>
        <begin position="378"/>
        <end position="390"/>
    </location>
</feature>
<dbReference type="Proteomes" id="UP000799767">
    <property type="component" value="Unassembled WGS sequence"/>
</dbReference>
<feature type="compositionally biased region" description="Polar residues" evidence="6">
    <location>
        <begin position="713"/>
        <end position="722"/>
    </location>
</feature>
<dbReference type="GeneID" id="54477866"/>
<proteinExistence type="inferred from homology"/>
<dbReference type="OrthoDB" id="552194at2759"/>
<dbReference type="Pfam" id="PF16508">
    <property type="entry name" value="NIBRIN_BRCT_II"/>
    <property type="match status" value="1"/>
</dbReference>
<keyword evidence="2" id="KW-0227">DNA damage</keyword>
<dbReference type="AlphaFoldDB" id="A0A6A6PX28"/>
<dbReference type="EMBL" id="MU001634">
    <property type="protein sequence ID" value="KAF2483827.1"/>
    <property type="molecule type" value="Genomic_DNA"/>
</dbReference>
<dbReference type="PANTHER" id="PTHR12162:SF0">
    <property type="entry name" value="NIBRIN"/>
    <property type="match status" value="1"/>
</dbReference>
<accession>A0A6A6PX28</accession>
<dbReference type="GO" id="GO:0003684">
    <property type="term" value="F:damaged DNA binding"/>
    <property type="evidence" value="ECO:0007669"/>
    <property type="project" value="TreeGrafter"/>
</dbReference>
<evidence type="ECO:0000256" key="5">
    <source>
        <dbReference type="ARBA" id="ARBA00044757"/>
    </source>
</evidence>
<feature type="compositionally biased region" description="Polar residues" evidence="6">
    <location>
        <begin position="792"/>
        <end position="806"/>
    </location>
</feature>
<dbReference type="Gene3D" id="3.40.50.10980">
    <property type="entry name" value="Nibrin, BRCT2 domain"/>
    <property type="match status" value="1"/>
</dbReference>
<evidence type="ECO:0000256" key="3">
    <source>
        <dbReference type="ARBA" id="ARBA00023204"/>
    </source>
</evidence>